<sequence>MKRNILPIALLFVSSFAMAQVGIGTKSPDKSALLDIQATSNNLKGVLIPRVPLKALTDNSNINNGKTANSLLVFNTTQNTELSIGYYYWFESTWIRLMTDQDNISRDIPKNDEFAVNFEEQTLYLKDTDENIVSVPLSDINILSTLENKGKGKYVYTSEDKSQTSLDVVGDVINNFEDIITNEDVQNVLNQYFNTSLPLGNVTYVKEGDSYVFKYLDEKGDNQTIDISEIVKSFETVTTITPEQVEGKNTGKYVYKNEELAEVTIDVVGDVINNFDEIISNEDVQNTLNQYFNNALPLGNVTYVKEGDSYVFKYLDEKGDNQTIDISEIVKSFETVTTITPEQVDGKNTGKYVYKNEELAEVTIDVIGDVINNFEDIITNEDVQNTLNQYFNNALPLGNVTYVKEGDSYVFKYLDEKGDNQTIDISEIVKSFETVTTITAEQVEGKNTGKYVYKNEELAEVTIDVVGDVINNFEDIIENKDVQNNLYVTIEANAKDLSSDRSIVVTKGDKALLNEASIAIAESGVNTMHIHDKAVTAGKISSEGISTDDKVLTTNGIGGAEFKDMSTLVESVSKGNIEGNESIAVEGGIDAIFGGEDKKVTLGLKTGGVKEIHLAATSVSTTKLQKGAVTTEKVADANITDKKLTAGEGIDNRVAIADKSGKVTYQTIDASVIEGVGSISTDDIIYVKDGINKTLGDVSLSINDTSIPASKLTAEGAEVNAVATADADGNVAYKPITTSILTGAGDIITDGVVTVDNGKGKVLNNVTLGLANNSVTNTHLQDNAVTMNKIAAKQVTIDKLGSGEEEANSIITTDGEGGFKYATVAQLQSQAFDLTTDGVIEVLEGGENAVLTDTKIGIKNNSITKAKLNSENQGIDMLLVTDGEGGFDYVEKEAVQAGGVDLNLDSALTFITGSGLNAVLAPMTIGVANKGIKTEHLDDATVTINKINAEEATANTVLTAIGEGKVAYKSMNDLVFNEGKDLKTDKSITVASGNKALLKETSIAVANQGIQTSHIADASVTATKINAEKAANNTVLTAIGEGKVAYKSMDELVFTKGAKVSSDESLEVTNGDKAALQAMTLKVKKDGIKTAHIANNQVTSVKIGSEGATKGFVLVADGDGGVKYEDVNSHVSIEGQELEGTGAIEVKNGEYALLSTASVDVKNGGITTEKLADNAVKTAKIATDAVTTSKIKNETVSKYKLNSGDIFKGEEIEKSYPEGYVLSATGDGKVLYKSFNELSKTQGKALTSKESSIAIGNGDKAVLQGVNLDIETNGVKEKHITDNAVTTSKIKNDAVTFAKLKAGSVYGTVVLDKGITAAKVSSEKATEGDVLTADGNGGASFKKGTKAEVDYSKQEQIKDVKWLDTDKKVAQRVFEIELTKAENKITIDGDFASVILDARLINQTTNSATRGLIKKEVVSGKTVLTLGTPGTITVKHPKGKYYLILEYVKK</sequence>
<gene>
    <name evidence="2" type="ORF">SAMN04488018_10869</name>
</gene>
<keyword evidence="1" id="KW-0732">Signal</keyword>
<dbReference type="EMBL" id="FNYS01000008">
    <property type="protein sequence ID" value="SEI97525.1"/>
    <property type="molecule type" value="Genomic_DNA"/>
</dbReference>
<dbReference type="RefSeq" id="WP_143061418.1">
    <property type="nucleotide sequence ID" value="NZ_FNYS01000008.1"/>
</dbReference>
<evidence type="ECO:0000313" key="3">
    <source>
        <dbReference type="Proteomes" id="UP000183077"/>
    </source>
</evidence>
<name>A0A1H6VBC3_9FLAO</name>
<organism evidence="2 3">
    <name type="scientific">Myroides marinus</name>
    <dbReference type="NCBI Taxonomy" id="703342"/>
    <lineage>
        <taxon>Bacteria</taxon>
        <taxon>Pseudomonadati</taxon>
        <taxon>Bacteroidota</taxon>
        <taxon>Flavobacteriia</taxon>
        <taxon>Flavobacteriales</taxon>
        <taxon>Flavobacteriaceae</taxon>
        <taxon>Myroides</taxon>
    </lineage>
</organism>
<accession>A0A1H6VBC3</accession>
<evidence type="ECO:0000313" key="2">
    <source>
        <dbReference type="EMBL" id="SEI97525.1"/>
    </source>
</evidence>
<dbReference type="Proteomes" id="UP000183077">
    <property type="component" value="Unassembled WGS sequence"/>
</dbReference>
<feature type="chain" id="PRO_5010220202" evidence="1">
    <location>
        <begin position="20"/>
        <end position="1450"/>
    </location>
</feature>
<feature type="signal peptide" evidence="1">
    <location>
        <begin position="1"/>
        <end position="19"/>
    </location>
</feature>
<evidence type="ECO:0000256" key="1">
    <source>
        <dbReference type="SAM" id="SignalP"/>
    </source>
</evidence>
<reference evidence="2 3" key="1">
    <citation type="submission" date="2016-10" db="EMBL/GenBank/DDBJ databases">
        <authorList>
            <person name="de Groot N.N."/>
        </authorList>
    </citation>
    <scope>NUCLEOTIDE SEQUENCE [LARGE SCALE GENOMIC DNA]</scope>
    <source>
        <strain evidence="2 3">DSM 23048</strain>
    </source>
</reference>
<dbReference type="GeneID" id="82257200"/>
<proteinExistence type="predicted"/>
<protein>
    <submittedName>
        <fullName evidence="2">Uncharacterized protein</fullName>
    </submittedName>
</protein>